<feature type="transmembrane region" description="Helical" evidence="2">
    <location>
        <begin position="223"/>
        <end position="243"/>
    </location>
</feature>
<protein>
    <submittedName>
        <fullName evidence="3">Uncharacterized protein</fullName>
    </submittedName>
</protein>
<dbReference type="GeneID" id="70124142"/>
<organism evidence="3 4">
    <name type="scientific">Truncatella angustata</name>
    <dbReference type="NCBI Taxonomy" id="152316"/>
    <lineage>
        <taxon>Eukaryota</taxon>
        <taxon>Fungi</taxon>
        <taxon>Dikarya</taxon>
        <taxon>Ascomycota</taxon>
        <taxon>Pezizomycotina</taxon>
        <taxon>Sordariomycetes</taxon>
        <taxon>Xylariomycetidae</taxon>
        <taxon>Amphisphaeriales</taxon>
        <taxon>Sporocadaceae</taxon>
        <taxon>Truncatella</taxon>
    </lineage>
</organism>
<feature type="region of interest" description="Disordered" evidence="1">
    <location>
        <begin position="266"/>
        <end position="300"/>
    </location>
</feature>
<evidence type="ECO:0000313" key="3">
    <source>
        <dbReference type="EMBL" id="KAH6656951.1"/>
    </source>
</evidence>
<reference evidence="3" key="1">
    <citation type="journal article" date="2021" name="Nat. Commun.">
        <title>Genetic determinants of endophytism in the Arabidopsis root mycobiome.</title>
        <authorList>
            <person name="Mesny F."/>
            <person name="Miyauchi S."/>
            <person name="Thiergart T."/>
            <person name="Pickel B."/>
            <person name="Atanasova L."/>
            <person name="Karlsson M."/>
            <person name="Huettel B."/>
            <person name="Barry K.W."/>
            <person name="Haridas S."/>
            <person name="Chen C."/>
            <person name="Bauer D."/>
            <person name="Andreopoulos W."/>
            <person name="Pangilinan J."/>
            <person name="LaButti K."/>
            <person name="Riley R."/>
            <person name="Lipzen A."/>
            <person name="Clum A."/>
            <person name="Drula E."/>
            <person name="Henrissat B."/>
            <person name="Kohler A."/>
            <person name="Grigoriev I.V."/>
            <person name="Martin F.M."/>
            <person name="Hacquard S."/>
        </authorList>
    </citation>
    <scope>NUCLEOTIDE SEQUENCE</scope>
    <source>
        <strain evidence="3">MPI-SDFR-AT-0073</strain>
    </source>
</reference>
<keyword evidence="2" id="KW-1133">Transmembrane helix</keyword>
<dbReference type="PANTHER" id="PTHR12242">
    <property type="entry name" value="OS02G0130600 PROTEIN-RELATED"/>
    <property type="match status" value="1"/>
</dbReference>
<dbReference type="RefSeq" id="XP_045961185.1">
    <property type="nucleotide sequence ID" value="XM_046095249.1"/>
</dbReference>
<proteinExistence type="predicted"/>
<evidence type="ECO:0000256" key="2">
    <source>
        <dbReference type="SAM" id="Phobius"/>
    </source>
</evidence>
<accession>A0A9P8URG0</accession>
<keyword evidence="2" id="KW-0472">Membrane</keyword>
<evidence type="ECO:0000256" key="1">
    <source>
        <dbReference type="SAM" id="MobiDB-lite"/>
    </source>
</evidence>
<dbReference type="GO" id="GO:0016020">
    <property type="term" value="C:membrane"/>
    <property type="evidence" value="ECO:0007669"/>
    <property type="project" value="TreeGrafter"/>
</dbReference>
<feature type="transmembrane region" description="Helical" evidence="2">
    <location>
        <begin position="120"/>
        <end position="141"/>
    </location>
</feature>
<dbReference type="Proteomes" id="UP000758603">
    <property type="component" value="Unassembled WGS sequence"/>
</dbReference>
<dbReference type="OrthoDB" id="419711at2759"/>
<feature type="transmembrane region" description="Helical" evidence="2">
    <location>
        <begin position="183"/>
        <end position="203"/>
    </location>
</feature>
<comment type="caution">
    <text evidence="3">The sequence shown here is derived from an EMBL/GenBank/DDBJ whole genome shotgun (WGS) entry which is preliminary data.</text>
</comment>
<feature type="transmembrane region" description="Helical" evidence="2">
    <location>
        <begin position="32"/>
        <end position="55"/>
    </location>
</feature>
<evidence type="ECO:0000313" key="4">
    <source>
        <dbReference type="Proteomes" id="UP000758603"/>
    </source>
</evidence>
<feature type="compositionally biased region" description="Basic and acidic residues" evidence="1">
    <location>
        <begin position="289"/>
        <end position="300"/>
    </location>
</feature>
<gene>
    <name evidence="3" type="ORF">BKA67DRAFT_176076</name>
</gene>
<dbReference type="PANTHER" id="PTHR12242:SF1">
    <property type="entry name" value="MYND-TYPE DOMAIN-CONTAINING PROTEIN"/>
    <property type="match status" value="1"/>
</dbReference>
<sequence>MVAEKMVKAFKFGEDLWDPSHRFETSWLLSPYVLFACRALFAVYALTTLFFTIGYQCTHPAAGSAYACQASAASFSYFTVLTYWGIAFYMVFAAIHTFTYARWNVALLDKFPRPLQALHAFYYSTITTYPFLVTIVYWGILYTYGSAWFPTRYAAWSNLSEHGFNSFFALFELFLTRTNPAPWIHILWLIVVLALYLALAYVTRVTKGFYVYSFLDPTVMQHGLVAAYVFGIAIAIVIIFALVKGATWTRKWLTEQKLGMEGKYAHGGRNAGSDSTSSWRDEQDVELASSRELHKGSPRA</sequence>
<keyword evidence="2" id="KW-0812">Transmembrane</keyword>
<name>A0A9P8URG0_9PEZI</name>
<keyword evidence="4" id="KW-1185">Reference proteome</keyword>
<dbReference type="EMBL" id="JAGPXC010000002">
    <property type="protein sequence ID" value="KAH6656951.1"/>
    <property type="molecule type" value="Genomic_DNA"/>
</dbReference>
<dbReference type="AlphaFoldDB" id="A0A9P8URG0"/>
<feature type="transmembrane region" description="Helical" evidence="2">
    <location>
        <begin position="75"/>
        <end position="99"/>
    </location>
</feature>